<feature type="chain" id="PRO_5045359691" evidence="1">
    <location>
        <begin position="19"/>
        <end position="338"/>
    </location>
</feature>
<keyword evidence="3" id="KW-1185">Reference proteome</keyword>
<keyword evidence="1" id="KW-0732">Signal</keyword>
<name>A0ABR4BPU3_9LECA</name>
<evidence type="ECO:0000313" key="2">
    <source>
        <dbReference type="EMBL" id="KAL2058804.1"/>
    </source>
</evidence>
<organism evidence="2 3">
    <name type="scientific">Lepraria finkii</name>
    <dbReference type="NCBI Taxonomy" id="1340010"/>
    <lineage>
        <taxon>Eukaryota</taxon>
        <taxon>Fungi</taxon>
        <taxon>Dikarya</taxon>
        <taxon>Ascomycota</taxon>
        <taxon>Pezizomycotina</taxon>
        <taxon>Lecanoromycetes</taxon>
        <taxon>OSLEUM clade</taxon>
        <taxon>Lecanoromycetidae</taxon>
        <taxon>Lecanorales</taxon>
        <taxon>Lecanorineae</taxon>
        <taxon>Stereocaulaceae</taxon>
        <taxon>Lepraria</taxon>
    </lineage>
</organism>
<proteinExistence type="predicted"/>
<evidence type="ECO:0000256" key="1">
    <source>
        <dbReference type="SAM" id="SignalP"/>
    </source>
</evidence>
<sequence length="338" mass="36924">MKNFIPTILLCLAAFSSAASIPSTNSLTLNNINSPLANATAPNPIDQRFTTSFTFFGPPIDKNQCLMNAVKTMTTLALLDFDQKVGPSKFVSATWPNVVIATEGPTEEGQAEAHFLLWGLFLAVKSIMLRSSVYSHWNTVIITLRWESQVVGYITLSKPPAQLVLPGRNQTNDLGQGSNANLTTVATDIAGNNTYRLNVTKVPDALINASYTLNTSKLTNTPDNSDISVDITGTGKTMTLNDVFLTIMNGLVYMAPFQRDQIMESFETSPPSPYDTTLQMTYYGLHPTKAGFTYRWATESLSELAEIYMGAKKYPEVHFSAFLLGVPVGHGSITKGRI</sequence>
<accession>A0ABR4BPU3</accession>
<dbReference type="EMBL" id="JBHFEH010000001">
    <property type="protein sequence ID" value="KAL2058804.1"/>
    <property type="molecule type" value="Genomic_DNA"/>
</dbReference>
<comment type="caution">
    <text evidence="2">The sequence shown here is derived from an EMBL/GenBank/DDBJ whole genome shotgun (WGS) entry which is preliminary data.</text>
</comment>
<dbReference type="Proteomes" id="UP001590951">
    <property type="component" value="Unassembled WGS sequence"/>
</dbReference>
<gene>
    <name evidence="2" type="ORF">ABVK25_000095</name>
</gene>
<feature type="signal peptide" evidence="1">
    <location>
        <begin position="1"/>
        <end position="18"/>
    </location>
</feature>
<evidence type="ECO:0000313" key="3">
    <source>
        <dbReference type="Proteomes" id="UP001590951"/>
    </source>
</evidence>
<protein>
    <submittedName>
        <fullName evidence="2">Uncharacterized protein</fullName>
    </submittedName>
</protein>
<reference evidence="2 3" key="1">
    <citation type="submission" date="2024-09" db="EMBL/GenBank/DDBJ databases">
        <title>Rethinking Asexuality: The Enigmatic Case of Functional Sexual Genes in Lepraria (Stereocaulaceae).</title>
        <authorList>
            <person name="Doellman M."/>
            <person name="Sun Y."/>
            <person name="Barcenas-Pena A."/>
            <person name="Lumbsch H.T."/>
            <person name="Grewe F."/>
        </authorList>
    </citation>
    <scope>NUCLEOTIDE SEQUENCE [LARGE SCALE GENOMIC DNA]</scope>
    <source>
        <strain evidence="2 3">Grewe 0041</strain>
    </source>
</reference>